<sequence length="450" mass="49830">MEPPYTKPQDVIFRRRHLAGPWIGGTVCNPLKVLRSNELEISISQHFASKRYSSGSQVKGDVIIKPQRDIPFDRVSIKFICESSVETNSGDLPVETSHLLLDIDMPISLSVYPESRVFHGGESFSIPFEFTIPPRLGTAPCAHTFRAEGLRDLHSQAPPSTGCWERDSMAPKGVKIEYAVQATLWSSSTEGSPSMAILGSKKTIQVLPCGVEHGPLVVPHMNPNYCLESSKRLRTTLFSRATGQLTLSADQPRAIQLKYSGCGFYPTTLTAKVVFRPFRDNSLPPDTCNISLKLESETWFRDRPMNDFPNLVGQIADYSVDETLLTKASTLLSWVITERRESNASNDQQSSISYLSTIEVELPSFSSSERIFLPTFYSCLSSRTYKLRVIVHIGSTSLLLALPVQLLLAGTTDFVPNEYAGEFLDAEFAAGTTLRLPSYDELHGHGEGSL</sequence>
<protein>
    <submittedName>
        <fullName evidence="1">Uncharacterized protein</fullName>
    </submittedName>
</protein>
<gene>
    <name evidence="1" type="ORF">NM208_g48</name>
</gene>
<comment type="caution">
    <text evidence="1">The sequence shown here is derived from an EMBL/GenBank/DDBJ whole genome shotgun (WGS) entry which is preliminary data.</text>
</comment>
<keyword evidence="2" id="KW-1185">Reference proteome</keyword>
<dbReference type="Proteomes" id="UP001148629">
    <property type="component" value="Unassembled WGS sequence"/>
</dbReference>
<dbReference type="EMBL" id="JANRMS010000003">
    <property type="protein sequence ID" value="KAJ3550324.1"/>
    <property type="molecule type" value="Genomic_DNA"/>
</dbReference>
<evidence type="ECO:0000313" key="2">
    <source>
        <dbReference type="Proteomes" id="UP001148629"/>
    </source>
</evidence>
<name>A0ACC1T0Y0_9HYPO</name>
<reference evidence="1" key="1">
    <citation type="submission" date="2022-08" db="EMBL/GenBank/DDBJ databases">
        <title>Genome Sequence of Fusarium decemcellulare.</title>
        <authorList>
            <person name="Buettner E."/>
        </authorList>
    </citation>
    <scope>NUCLEOTIDE SEQUENCE</scope>
    <source>
        <strain evidence="1">Babe19</strain>
    </source>
</reference>
<accession>A0ACC1T0Y0</accession>
<proteinExistence type="predicted"/>
<evidence type="ECO:0000313" key="1">
    <source>
        <dbReference type="EMBL" id="KAJ3550324.1"/>
    </source>
</evidence>
<organism evidence="1 2">
    <name type="scientific">Fusarium decemcellulare</name>
    <dbReference type="NCBI Taxonomy" id="57161"/>
    <lineage>
        <taxon>Eukaryota</taxon>
        <taxon>Fungi</taxon>
        <taxon>Dikarya</taxon>
        <taxon>Ascomycota</taxon>
        <taxon>Pezizomycotina</taxon>
        <taxon>Sordariomycetes</taxon>
        <taxon>Hypocreomycetidae</taxon>
        <taxon>Hypocreales</taxon>
        <taxon>Nectriaceae</taxon>
        <taxon>Fusarium</taxon>
        <taxon>Fusarium decemcellulare species complex</taxon>
    </lineage>
</organism>